<dbReference type="Pfam" id="PF00561">
    <property type="entry name" value="Abhydrolase_1"/>
    <property type="match status" value="2"/>
</dbReference>
<comment type="caution">
    <text evidence="2">The sequence shown here is derived from an EMBL/GenBank/DDBJ whole genome shotgun (WGS) entry which is preliminary data.</text>
</comment>
<dbReference type="Proteomes" id="UP000176774">
    <property type="component" value="Unassembled WGS sequence"/>
</dbReference>
<dbReference type="PANTHER" id="PTHR43689:SF8">
    <property type="entry name" value="ALPHA_BETA-HYDROLASES SUPERFAMILY PROTEIN"/>
    <property type="match status" value="1"/>
</dbReference>
<dbReference type="Gene3D" id="3.40.50.1820">
    <property type="entry name" value="alpha/beta hydrolase"/>
    <property type="match status" value="1"/>
</dbReference>
<reference evidence="2 3" key="1">
    <citation type="journal article" date="2016" name="Nat. Commun.">
        <title>Thousands of microbial genomes shed light on interconnected biogeochemical processes in an aquifer system.</title>
        <authorList>
            <person name="Anantharaman K."/>
            <person name="Brown C.T."/>
            <person name="Hug L.A."/>
            <person name="Sharon I."/>
            <person name="Castelle C.J."/>
            <person name="Probst A.J."/>
            <person name="Thomas B.C."/>
            <person name="Singh A."/>
            <person name="Wilkins M.J."/>
            <person name="Karaoz U."/>
            <person name="Brodie E.L."/>
            <person name="Williams K.H."/>
            <person name="Hubbard S.S."/>
            <person name="Banfield J.F."/>
        </authorList>
    </citation>
    <scope>NUCLEOTIDE SEQUENCE [LARGE SCALE GENOMIC DNA]</scope>
</reference>
<dbReference type="PRINTS" id="PR00111">
    <property type="entry name" value="ABHYDROLASE"/>
</dbReference>
<dbReference type="STRING" id="1802214.A2908_02150"/>
<sequence>MIENNISVKNLLVSYKVFGETLSGTIKPMLILHGWGSNSSRWQQVGELLAQQGVKVIVPDLPGFGQSETPKTTWSLSDYVEWVKDFSDQLPECSHGFYLLGHSFGGALAAKFTVKYNQNIEKLFLVASALVREKTAKKTFFYRISKIVKIFSFLPYYPLARKIFYKFILRKSDYPYVQGIMKDIYLKVISDDLTQYISFVKVPTIIIWGDKDKFTPIENAYLINKKIHHSKLAVIANGSHALQIESPEMLTEKILQHIAVQGEMLSLKNII</sequence>
<gene>
    <name evidence="2" type="ORF">A2908_02150</name>
</gene>
<proteinExistence type="predicted"/>
<dbReference type="GO" id="GO:0003824">
    <property type="term" value="F:catalytic activity"/>
    <property type="evidence" value="ECO:0007669"/>
    <property type="project" value="InterPro"/>
</dbReference>
<dbReference type="InterPro" id="IPR000073">
    <property type="entry name" value="AB_hydrolase_1"/>
</dbReference>
<accession>A0A1G2IHJ7</accession>
<dbReference type="SUPFAM" id="SSF53474">
    <property type="entry name" value="alpha/beta-Hydrolases"/>
    <property type="match status" value="1"/>
</dbReference>
<name>A0A1G2IHJ7_9BACT</name>
<protein>
    <recommendedName>
        <fullName evidence="1">AB hydrolase-1 domain-containing protein</fullName>
    </recommendedName>
</protein>
<feature type="domain" description="AB hydrolase-1" evidence="1">
    <location>
        <begin position="27"/>
        <end position="128"/>
    </location>
</feature>
<evidence type="ECO:0000259" key="1">
    <source>
        <dbReference type="Pfam" id="PF00561"/>
    </source>
</evidence>
<organism evidence="2 3">
    <name type="scientific">Candidatus Staskawiczbacteria bacterium RIFCSPLOWO2_01_FULL_38_12b</name>
    <dbReference type="NCBI Taxonomy" id="1802214"/>
    <lineage>
        <taxon>Bacteria</taxon>
        <taxon>Candidatus Staskawicziibacteriota</taxon>
    </lineage>
</organism>
<dbReference type="EMBL" id="MHPA01000003">
    <property type="protein sequence ID" value="OGZ74037.1"/>
    <property type="molecule type" value="Genomic_DNA"/>
</dbReference>
<dbReference type="InterPro" id="IPR029058">
    <property type="entry name" value="AB_hydrolase_fold"/>
</dbReference>
<dbReference type="AlphaFoldDB" id="A0A1G2IHJ7"/>
<feature type="domain" description="AB hydrolase-1" evidence="1">
    <location>
        <begin position="195"/>
        <end position="247"/>
    </location>
</feature>
<evidence type="ECO:0000313" key="2">
    <source>
        <dbReference type="EMBL" id="OGZ74037.1"/>
    </source>
</evidence>
<dbReference type="PANTHER" id="PTHR43689">
    <property type="entry name" value="HYDROLASE"/>
    <property type="match status" value="1"/>
</dbReference>
<dbReference type="InterPro" id="IPR000639">
    <property type="entry name" value="Epox_hydrolase-like"/>
</dbReference>
<evidence type="ECO:0000313" key="3">
    <source>
        <dbReference type="Proteomes" id="UP000176774"/>
    </source>
</evidence>
<dbReference type="PRINTS" id="PR00412">
    <property type="entry name" value="EPOXHYDRLASE"/>
</dbReference>